<dbReference type="Gene3D" id="3.40.50.720">
    <property type="entry name" value="NAD(P)-binding Rossmann-like Domain"/>
    <property type="match status" value="1"/>
</dbReference>
<organism evidence="4 5">
    <name type="scientific">Catenovulum adriaticum</name>
    <dbReference type="NCBI Taxonomy" id="2984846"/>
    <lineage>
        <taxon>Bacteria</taxon>
        <taxon>Pseudomonadati</taxon>
        <taxon>Pseudomonadota</taxon>
        <taxon>Gammaproteobacteria</taxon>
        <taxon>Alteromonadales</taxon>
        <taxon>Alteromonadaceae</taxon>
        <taxon>Catenovulum</taxon>
    </lineage>
</organism>
<dbReference type="RefSeq" id="WP_268077227.1">
    <property type="nucleotide sequence ID" value="NZ_CP109967.1"/>
</dbReference>
<dbReference type="NCBIfam" id="TIGR01777">
    <property type="entry name" value="yfcH"/>
    <property type="match status" value="1"/>
</dbReference>
<sequence>MKILFTGGTGLIGTHLIRQLKPNHKISVLTRAPSNAFEALGHDIEAYVSLDLIEKFNFDAIINLAGEPIADKRWSNKQKQKICQSRWQITQDLIDKISQSSIKPKVFISGSAVGFYGSQKPSAVIDELHNDINPEFTHKVCVKWEKIANQLKDQTRLCIIRTGIVLAKHGGALTKMKIPYQLGIGGPIGDGEQMMSWIHIDDVTSAIEHLLTDKQCAGVYNLTAPHPVNNNQFSQTLASCLHRPNVMRMPQFVMKFLFGEMSTLLLDGQAVIPTRLLDAGFHFRYPDLQSALTQCLSTNRDISESD</sequence>
<dbReference type="Proteomes" id="UP001163726">
    <property type="component" value="Plasmid pCadTS8_2"/>
</dbReference>
<evidence type="ECO:0000256" key="1">
    <source>
        <dbReference type="ARBA" id="ARBA00009353"/>
    </source>
</evidence>
<proteinExistence type="inferred from homology"/>
<dbReference type="InterPro" id="IPR036291">
    <property type="entry name" value="NAD(P)-bd_dom_sf"/>
</dbReference>
<geneLocation type="plasmid" evidence="4 5">
    <name>pCadTS8_2</name>
</geneLocation>
<evidence type="ECO:0000313" key="5">
    <source>
        <dbReference type="Proteomes" id="UP001163726"/>
    </source>
</evidence>
<dbReference type="SUPFAM" id="SSF51735">
    <property type="entry name" value="NAD(P)-binding Rossmann-fold domains"/>
    <property type="match status" value="1"/>
</dbReference>
<feature type="domain" description="DUF1731" evidence="3">
    <location>
        <begin position="249"/>
        <end position="294"/>
    </location>
</feature>
<gene>
    <name evidence="4" type="ORF">OLW01_16990</name>
</gene>
<protein>
    <submittedName>
        <fullName evidence="4">TIGR01777 family oxidoreductase</fullName>
    </submittedName>
</protein>
<reference evidence="4" key="1">
    <citation type="submission" date="2022-10" db="EMBL/GenBank/DDBJ databases">
        <title>Catenovulum adriacola sp. nov. isolated in the Harbour of Susak.</title>
        <authorList>
            <person name="Schoch T."/>
            <person name="Reich S.J."/>
            <person name="Stoeferle S."/>
            <person name="Flaiz M."/>
            <person name="Kazda M."/>
            <person name="Riedel C.U."/>
            <person name="Duerre P."/>
        </authorList>
    </citation>
    <scope>NUCLEOTIDE SEQUENCE</scope>
    <source>
        <strain evidence="4">TS8</strain>
        <plasmid evidence="4">pCadTS8_2</plasmid>
    </source>
</reference>
<comment type="similarity">
    <text evidence="1">Belongs to the NAD(P)-dependent epimerase/dehydratase family. SDR39U1 subfamily.</text>
</comment>
<accession>A0ABY7ATI8</accession>
<dbReference type="InterPro" id="IPR013549">
    <property type="entry name" value="DUF1731"/>
</dbReference>
<keyword evidence="4" id="KW-0614">Plasmid</keyword>
<evidence type="ECO:0000313" key="4">
    <source>
        <dbReference type="EMBL" id="WAJ72426.1"/>
    </source>
</evidence>
<evidence type="ECO:0000259" key="3">
    <source>
        <dbReference type="Pfam" id="PF08338"/>
    </source>
</evidence>
<dbReference type="InterPro" id="IPR001509">
    <property type="entry name" value="Epimerase_deHydtase"/>
</dbReference>
<dbReference type="PANTHER" id="PTHR11092">
    <property type="entry name" value="SUGAR NUCLEOTIDE EPIMERASE RELATED"/>
    <property type="match status" value="1"/>
</dbReference>
<dbReference type="Pfam" id="PF08338">
    <property type="entry name" value="DUF1731"/>
    <property type="match status" value="1"/>
</dbReference>
<dbReference type="EMBL" id="CP109967">
    <property type="protein sequence ID" value="WAJ72426.1"/>
    <property type="molecule type" value="Genomic_DNA"/>
</dbReference>
<feature type="domain" description="NAD-dependent epimerase/dehydratase" evidence="2">
    <location>
        <begin position="3"/>
        <end position="222"/>
    </location>
</feature>
<dbReference type="InterPro" id="IPR010099">
    <property type="entry name" value="SDR39U1"/>
</dbReference>
<keyword evidence="5" id="KW-1185">Reference proteome</keyword>
<dbReference type="PANTHER" id="PTHR11092:SF0">
    <property type="entry name" value="EPIMERASE FAMILY PROTEIN SDR39U1"/>
    <property type="match status" value="1"/>
</dbReference>
<dbReference type="Pfam" id="PF01370">
    <property type="entry name" value="Epimerase"/>
    <property type="match status" value="1"/>
</dbReference>
<dbReference type="CDD" id="cd05242">
    <property type="entry name" value="SDR_a8"/>
    <property type="match status" value="1"/>
</dbReference>
<name>A0ABY7ATI8_9ALTE</name>
<evidence type="ECO:0000259" key="2">
    <source>
        <dbReference type="Pfam" id="PF01370"/>
    </source>
</evidence>